<proteinExistence type="predicted"/>
<sequence>MSNDQSPPHQPNPYQQPPQQNPYATAPQGPAPYPAQPQASYAGQPQAPHPAQPGQPHPYGAPAPYPYPYGGYQAGPPQMPGSVKAARVLVFVLAGFFVLALVAVAALGGGPEEFGAVFGYNLMVITLFILALRFTTAGNGVRVAAIVLASVHILLALGSMANGNGLGGLIAAGLAIALVAVLSQSSAGHWFKRPRTAEQFPQGYAAS</sequence>
<organism evidence="3 4">
    <name type="scientific">Streptomyces indicus</name>
    <dbReference type="NCBI Taxonomy" id="417292"/>
    <lineage>
        <taxon>Bacteria</taxon>
        <taxon>Bacillati</taxon>
        <taxon>Actinomycetota</taxon>
        <taxon>Actinomycetes</taxon>
        <taxon>Kitasatosporales</taxon>
        <taxon>Streptomycetaceae</taxon>
        <taxon>Streptomyces</taxon>
    </lineage>
</organism>
<keyword evidence="2" id="KW-1133">Transmembrane helix</keyword>
<protein>
    <submittedName>
        <fullName evidence="3">Uncharacterized protein</fullName>
    </submittedName>
</protein>
<dbReference type="Proteomes" id="UP000199155">
    <property type="component" value="Unassembled WGS sequence"/>
</dbReference>
<accession>A0A1G9BGS9</accession>
<feature type="transmembrane region" description="Helical" evidence="2">
    <location>
        <begin position="141"/>
        <end position="160"/>
    </location>
</feature>
<dbReference type="STRING" id="417292.SAMN05421806_10751"/>
<dbReference type="SUPFAM" id="SSF81995">
    <property type="entry name" value="beta-sandwich domain of Sec23/24"/>
    <property type="match status" value="1"/>
</dbReference>
<feature type="compositionally biased region" description="Low complexity" evidence="1">
    <location>
        <begin position="36"/>
        <end position="46"/>
    </location>
</feature>
<dbReference type="AlphaFoldDB" id="A0A1G9BGS9"/>
<feature type="transmembrane region" description="Helical" evidence="2">
    <location>
        <begin position="114"/>
        <end position="134"/>
    </location>
</feature>
<name>A0A1G9BGS9_9ACTN</name>
<feature type="compositionally biased region" description="Pro residues" evidence="1">
    <location>
        <begin position="47"/>
        <end position="60"/>
    </location>
</feature>
<feature type="transmembrane region" description="Helical" evidence="2">
    <location>
        <begin position="88"/>
        <end position="108"/>
    </location>
</feature>
<feature type="region of interest" description="Disordered" evidence="1">
    <location>
        <begin position="1"/>
        <end position="60"/>
    </location>
</feature>
<gene>
    <name evidence="3" type="ORF">SAMN05421806_10751</name>
</gene>
<keyword evidence="4" id="KW-1185">Reference proteome</keyword>
<evidence type="ECO:0000256" key="2">
    <source>
        <dbReference type="SAM" id="Phobius"/>
    </source>
</evidence>
<keyword evidence="2" id="KW-0812">Transmembrane</keyword>
<dbReference type="OrthoDB" id="4570891at2"/>
<evidence type="ECO:0000313" key="4">
    <source>
        <dbReference type="Proteomes" id="UP000199155"/>
    </source>
</evidence>
<feature type="compositionally biased region" description="Pro residues" evidence="1">
    <location>
        <begin position="8"/>
        <end position="20"/>
    </location>
</feature>
<dbReference type="RefSeq" id="WP_093611654.1">
    <property type="nucleotide sequence ID" value="NZ_FNFF01000007.1"/>
</dbReference>
<feature type="transmembrane region" description="Helical" evidence="2">
    <location>
        <begin position="166"/>
        <end position="183"/>
    </location>
</feature>
<dbReference type="EMBL" id="FNFF01000007">
    <property type="protein sequence ID" value="SDK38719.1"/>
    <property type="molecule type" value="Genomic_DNA"/>
</dbReference>
<evidence type="ECO:0000256" key="1">
    <source>
        <dbReference type="SAM" id="MobiDB-lite"/>
    </source>
</evidence>
<reference evidence="3 4" key="1">
    <citation type="submission" date="2016-10" db="EMBL/GenBank/DDBJ databases">
        <authorList>
            <person name="de Groot N.N."/>
        </authorList>
    </citation>
    <scope>NUCLEOTIDE SEQUENCE [LARGE SCALE GENOMIC DNA]</scope>
    <source>
        <strain evidence="3 4">CGMCC 4.5727</strain>
    </source>
</reference>
<keyword evidence="2" id="KW-0472">Membrane</keyword>
<evidence type="ECO:0000313" key="3">
    <source>
        <dbReference type="EMBL" id="SDK38719.1"/>
    </source>
</evidence>